<dbReference type="AlphaFoldDB" id="A0A4P9XKG1"/>
<dbReference type="SUPFAM" id="SSF47616">
    <property type="entry name" value="GST C-terminal domain-like"/>
    <property type="match status" value="1"/>
</dbReference>
<dbReference type="PANTHER" id="PTHR43986:SF1">
    <property type="entry name" value="ELONGATION FACTOR 1-GAMMA"/>
    <property type="match status" value="1"/>
</dbReference>
<dbReference type="CDD" id="cd03044">
    <property type="entry name" value="GST_N_EF1Bgamma"/>
    <property type="match status" value="1"/>
</dbReference>
<keyword evidence="4" id="KW-0808">Transferase</keyword>
<dbReference type="InterPro" id="IPR040079">
    <property type="entry name" value="Glutathione_S-Trfase"/>
</dbReference>
<evidence type="ECO:0000259" key="3">
    <source>
        <dbReference type="PROSITE" id="PS50405"/>
    </source>
</evidence>
<dbReference type="GO" id="GO:0006414">
    <property type="term" value="P:translational elongation"/>
    <property type="evidence" value="ECO:0007669"/>
    <property type="project" value="TreeGrafter"/>
</dbReference>
<dbReference type="SFLD" id="SFLDS00019">
    <property type="entry name" value="Glutathione_Transferase_(cytos"/>
    <property type="match status" value="1"/>
</dbReference>
<accession>A0A4P9XKG1</accession>
<name>A0A4P9XKG1_9FUNG</name>
<dbReference type="FunFam" id="3.40.30.10:FF:000142">
    <property type="entry name" value="Elongation factor 1 gamma"/>
    <property type="match status" value="1"/>
</dbReference>
<sequence>MTFGTVYTFPQNPRAAKAAIAAKYAGVELSIPQFDIGTENKTPEYIAKFPTGQVPAFENDKTNLFESNAIAFYVASQGDAKLLGATKECTAEVLQWLFFISNRIDGPLAQWLYPILGFVPYNKGAYHKAVNDIKGAFTVLNAALLHKTYLVGESITLADIVLGATLSVGFTTVLAPEHVGSYKNLMRYVKTLYAQPQFKDVLGEIVFATSEKKYAPPS</sequence>
<dbReference type="InterPro" id="IPR010987">
    <property type="entry name" value="Glutathione-S-Trfase_C-like"/>
</dbReference>
<feature type="domain" description="GST N-terminal" evidence="2">
    <location>
        <begin position="2"/>
        <end position="82"/>
    </location>
</feature>
<dbReference type="InterPro" id="IPR036249">
    <property type="entry name" value="Thioredoxin-like_sf"/>
</dbReference>
<evidence type="ECO:0000313" key="5">
    <source>
        <dbReference type="Proteomes" id="UP000271241"/>
    </source>
</evidence>
<dbReference type="InterPro" id="IPR004045">
    <property type="entry name" value="Glutathione_S-Trfase_N"/>
</dbReference>
<evidence type="ECO:0000313" key="4">
    <source>
        <dbReference type="EMBL" id="RKP06242.1"/>
    </source>
</evidence>
<keyword evidence="5" id="KW-1185">Reference proteome</keyword>
<dbReference type="Gene3D" id="3.40.30.10">
    <property type="entry name" value="Glutaredoxin"/>
    <property type="match status" value="1"/>
</dbReference>
<dbReference type="PANTHER" id="PTHR43986">
    <property type="entry name" value="ELONGATION FACTOR 1-GAMMA"/>
    <property type="match status" value="1"/>
</dbReference>
<dbReference type="CDD" id="cd03181">
    <property type="entry name" value="GST_C_EF1Bgamma_like"/>
    <property type="match status" value="1"/>
</dbReference>
<feature type="domain" description="GST C-terminal" evidence="3">
    <location>
        <begin position="86"/>
        <end position="218"/>
    </location>
</feature>
<dbReference type="PROSITE" id="PS50405">
    <property type="entry name" value="GST_CTER"/>
    <property type="match status" value="1"/>
</dbReference>
<dbReference type="PROSITE" id="PS50404">
    <property type="entry name" value="GST_NTER"/>
    <property type="match status" value="1"/>
</dbReference>
<gene>
    <name evidence="4" type="ORF">THASP1DRAFT_18714</name>
</gene>
<protein>
    <submittedName>
        <fullName evidence="4">Glutathione S-transferase</fullName>
    </submittedName>
</protein>
<dbReference type="Gene3D" id="1.20.1050.10">
    <property type="match status" value="1"/>
</dbReference>
<dbReference type="GO" id="GO:0016740">
    <property type="term" value="F:transferase activity"/>
    <property type="evidence" value="ECO:0007669"/>
    <property type="project" value="UniProtKB-KW"/>
</dbReference>
<dbReference type="InterPro" id="IPR050802">
    <property type="entry name" value="EF-GSTs"/>
</dbReference>
<dbReference type="InterPro" id="IPR004046">
    <property type="entry name" value="GST_C"/>
</dbReference>
<evidence type="ECO:0000259" key="2">
    <source>
        <dbReference type="PROSITE" id="PS50404"/>
    </source>
</evidence>
<dbReference type="Pfam" id="PF00043">
    <property type="entry name" value="GST_C"/>
    <property type="match status" value="1"/>
</dbReference>
<proteinExistence type="inferred from homology"/>
<dbReference type="SUPFAM" id="SSF52833">
    <property type="entry name" value="Thioredoxin-like"/>
    <property type="match status" value="1"/>
</dbReference>
<dbReference type="Proteomes" id="UP000271241">
    <property type="component" value="Unassembled WGS sequence"/>
</dbReference>
<dbReference type="SFLD" id="SFLDG00358">
    <property type="entry name" value="Main_(cytGST)"/>
    <property type="match status" value="1"/>
</dbReference>
<evidence type="ECO:0000256" key="1">
    <source>
        <dbReference type="RuleBase" id="RU003494"/>
    </source>
</evidence>
<dbReference type="InterPro" id="IPR036282">
    <property type="entry name" value="Glutathione-S-Trfase_C_sf"/>
</dbReference>
<comment type="similarity">
    <text evidence="1">Belongs to the GST superfamily.</text>
</comment>
<dbReference type="FunFam" id="1.20.1050.10:FF:000006">
    <property type="entry name" value="Elongation factor 1 gamma"/>
    <property type="match status" value="1"/>
</dbReference>
<dbReference type="Pfam" id="PF02798">
    <property type="entry name" value="GST_N"/>
    <property type="match status" value="1"/>
</dbReference>
<dbReference type="OrthoDB" id="249703at2759"/>
<reference evidence="5" key="1">
    <citation type="journal article" date="2018" name="Nat. Microbiol.">
        <title>Leveraging single-cell genomics to expand the fungal tree of life.</title>
        <authorList>
            <person name="Ahrendt S.R."/>
            <person name="Quandt C.A."/>
            <person name="Ciobanu D."/>
            <person name="Clum A."/>
            <person name="Salamov A."/>
            <person name="Andreopoulos B."/>
            <person name="Cheng J.F."/>
            <person name="Woyke T."/>
            <person name="Pelin A."/>
            <person name="Henrissat B."/>
            <person name="Reynolds N.K."/>
            <person name="Benny G.L."/>
            <person name="Smith M.E."/>
            <person name="James T.Y."/>
            <person name="Grigoriev I.V."/>
        </authorList>
    </citation>
    <scope>NUCLEOTIDE SEQUENCE [LARGE SCALE GENOMIC DNA]</scope>
    <source>
        <strain evidence="5">RSA 1356</strain>
    </source>
</reference>
<organism evidence="4 5">
    <name type="scientific">Thamnocephalis sphaerospora</name>
    <dbReference type="NCBI Taxonomy" id="78915"/>
    <lineage>
        <taxon>Eukaryota</taxon>
        <taxon>Fungi</taxon>
        <taxon>Fungi incertae sedis</taxon>
        <taxon>Zoopagomycota</taxon>
        <taxon>Zoopagomycotina</taxon>
        <taxon>Zoopagomycetes</taxon>
        <taxon>Zoopagales</taxon>
        <taxon>Sigmoideomycetaceae</taxon>
        <taxon>Thamnocephalis</taxon>
    </lineage>
</organism>
<dbReference type="GO" id="GO:0005737">
    <property type="term" value="C:cytoplasm"/>
    <property type="evidence" value="ECO:0007669"/>
    <property type="project" value="TreeGrafter"/>
</dbReference>
<dbReference type="GO" id="GO:0005634">
    <property type="term" value="C:nucleus"/>
    <property type="evidence" value="ECO:0007669"/>
    <property type="project" value="TreeGrafter"/>
</dbReference>
<dbReference type="EMBL" id="KZ992924">
    <property type="protein sequence ID" value="RKP06242.1"/>
    <property type="molecule type" value="Genomic_DNA"/>
</dbReference>
<dbReference type="STRING" id="78915.A0A4P9XKG1"/>